<reference evidence="1 2" key="1">
    <citation type="submission" date="2023-11" db="EMBL/GenBank/DDBJ databases">
        <title>Lentzea sokolovensis, sp. nov., Lentzea kristufkii, sp. nov., and Lentzea miocenensis, sp. nov., rare actinobacteria from Sokolov Coal Basin, Miocene lacustrine sediment, Czech Republic.</title>
        <authorList>
            <person name="Lara A."/>
            <person name="Kotroba L."/>
            <person name="Nouioui I."/>
            <person name="Neumann-Schaal M."/>
            <person name="Mast Y."/>
            <person name="Chronakova A."/>
        </authorList>
    </citation>
    <scope>NUCLEOTIDE SEQUENCE [LARGE SCALE GENOMIC DNA]</scope>
    <source>
        <strain evidence="1 2">BCCO 10_0798</strain>
    </source>
</reference>
<gene>
    <name evidence="1" type="ORF">SK571_09640</name>
</gene>
<dbReference type="Proteomes" id="UP001271792">
    <property type="component" value="Unassembled WGS sequence"/>
</dbReference>
<dbReference type="RefSeq" id="WP_319983671.1">
    <property type="nucleotide sequence ID" value="NZ_JAXAVV010000004.1"/>
</dbReference>
<sequence length="164" mass="18058">MTRRTREAAARLERLEQMVDGISRSIDKIEVATIVRDPSSGLSAEAYDGLRKQVVAAAGSRMQHLHQLARFADAVGSGHVEALPDLVREWMGQSGLVMVHDATDDRYYDVLGGEGDELRVLRFAYVDAITGRPIVMGQAERVKSTVDLGAHRRVDAGDQEEVRS</sequence>
<evidence type="ECO:0000313" key="2">
    <source>
        <dbReference type="Proteomes" id="UP001271792"/>
    </source>
</evidence>
<dbReference type="EMBL" id="JAXAVV010000004">
    <property type="protein sequence ID" value="MDX8049639.1"/>
    <property type="molecule type" value="Genomic_DNA"/>
</dbReference>
<name>A0ABU4TN03_9PSEU</name>
<comment type="caution">
    <text evidence="1">The sequence shown here is derived from an EMBL/GenBank/DDBJ whole genome shotgun (WGS) entry which is preliminary data.</text>
</comment>
<organism evidence="1 2">
    <name type="scientific">Lentzea kristufekii</name>
    <dbReference type="NCBI Taxonomy" id="3095430"/>
    <lineage>
        <taxon>Bacteria</taxon>
        <taxon>Bacillati</taxon>
        <taxon>Actinomycetota</taxon>
        <taxon>Actinomycetes</taxon>
        <taxon>Pseudonocardiales</taxon>
        <taxon>Pseudonocardiaceae</taxon>
        <taxon>Lentzea</taxon>
    </lineage>
</organism>
<keyword evidence="2" id="KW-1185">Reference proteome</keyword>
<accession>A0ABU4TN03</accession>
<proteinExistence type="predicted"/>
<evidence type="ECO:0000313" key="1">
    <source>
        <dbReference type="EMBL" id="MDX8049639.1"/>
    </source>
</evidence>
<protein>
    <submittedName>
        <fullName evidence="1">Uncharacterized protein</fullName>
    </submittedName>
</protein>